<dbReference type="EMBL" id="KZ302078">
    <property type="protein sequence ID" value="PFH48069.1"/>
    <property type="molecule type" value="Genomic_DNA"/>
</dbReference>
<proteinExistence type="predicted"/>
<evidence type="ECO:0000313" key="4">
    <source>
        <dbReference type="Proteomes" id="UP000242287"/>
    </source>
</evidence>
<sequence length="233" mass="25949">MSCLPDFGSMQSGVLCKIHNVDTQTMLTGCSKSGGSNLYTYSDHNSDEQKWYINLIDDGYVIRNVYTGNYAALDSAHYGTEVVHPFKMIKTPSSEPLPRIYTRILASNTQRGLGALTETKKIGVSATVGGHSKDHQLWKLERLPESSTSTSTITSALDQKFADINKRIDQKFTDMNKRIDQVMKSVEEMNTMMKKFEKMMARSVTGEAKPDHNNNGVQNQSSDQNNEAPNGQP</sequence>
<evidence type="ECO:0000256" key="1">
    <source>
        <dbReference type="SAM" id="MobiDB-lite"/>
    </source>
</evidence>
<feature type="compositionally biased region" description="Polar residues" evidence="1">
    <location>
        <begin position="213"/>
        <end position="233"/>
    </location>
</feature>
<keyword evidence="4" id="KW-1185">Reference proteome</keyword>
<dbReference type="InterPro" id="IPR000772">
    <property type="entry name" value="Ricin_B_lectin"/>
</dbReference>
<organism evidence="3 4">
    <name type="scientific">Amanita thiersii Skay4041</name>
    <dbReference type="NCBI Taxonomy" id="703135"/>
    <lineage>
        <taxon>Eukaryota</taxon>
        <taxon>Fungi</taxon>
        <taxon>Dikarya</taxon>
        <taxon>Basidiomycota</taxon>
        <taxon>Agaricomycotina</taxon>
        <taxon>Agaricomycetes</taxon>
        <taxon>Agaricomycetidae</taxon>
        <taxon>Agaricales</taxon>
        <taxon>Pluteineae</taxon>
        <taxon>Amanitaceae</taxon>
        <taxon>Amanita</taxon>
    </lineage>
</organism>
<gene>
    <name evidence="3" type="ORF">AMATHDRAFT_42521</name>
</gene>
<reference evidence="3 4" key="1">
    <citation type="submission" date="2014-02" db="EMBL/GenBank/DDBJ databases">
        <title>Transposable element dynamics among asymbiotic and ectomycorrhizal Amanita fungi.</title>
        <authorList>
            <consortium name="DOE Joint Genome Institute"/>
            <person name="Hess J."/>
            <person name="Skrede I."/>
            <person name="Wolfe B."/>
            <person name="LaButti K."/>
            <person name="Ohm R.A."/>
            <person name="Grigoriev I.V."/>
            <person name="Pringle A."/>
        </authorList>
    </citation>
    <scope>NUCLEOTIDE SEQUENCE [LARGE SCALE GENOMIC DNA]</scope>
    <source>
        <strain evidence="3 4">SKay4041</strain>
    </source>
</reference>
<accession>A0A2A9NBR5</accession>
<protein>
    <recommendedName>
        <fullName evidence="2">Ricin B lectin domain-containing protein</fullName>
    </recommendedName>
</protein>
<dbReference type="Gene3D" id="3.90.20.10">
    <property type="match status" value="1"/>
</dbReference>
<name>A0A2A9NBR5_9AGAR</name>
<feature type="region of interest" description="Disordered" evidence="1">
    <location>
        <begin position="205"/>
        <end position="233"/>
    </location>
</feature>
<evidence type="ECO:0000313" key="3">
    <source>
        <dbReference type="EMBL" id="PFH48069.1"/>
    </source>
</evidence>
<feature type="domain" description="Ricin B lectin" evidence="2">
    <location>
        <begin position="12"/>
        <end position="77"/>
    </location>
</feature>
<dbReference type="Proteomes" id="UP000242287">
    <property type="component" value="Unassembled WGS sequence"/>
</dbReference>
<dbReference type="Gene3D" id="2.80.10.50">
    <property type="match status" value="1"/>
</dbReference>
<dbReference type="SUPFAM" id="SSF50370">
    <property type="entry name" value="Ricin B-like lectins"/>
    <property type="match status" value="1"/>
</dbReference>
<evidence type="ECO:0000259" key="2">
    <source>
        <dbReference type="Pfam" id="PF14200"/>
    </source>
</evidence>
<dbReference type="Pfam" id="PF14200">
    <property type="entry name" value="RicinB_lectin_2"/>
    <property type="match status" value="1"/>
</dbReference>
<dbReference type="InterPro" id="IPR035992">
    <property type="entry name" value="Ricin_B-like_lectins"/>
</dbReference>
<dbReference type="AlphaFoldDB" id="A0A2A9NBR5"/>